<dbReference type="GO" id="GO:0005576">
    <property type="term" value="C:extracellular region"/>
    <property type="evidence" value="ECO:0007669"/>
    <property type="project" value="UniProtKB-SubCell"/>
</dbReference>
<evidence type="ECO:0000256" key="3">
    <source>
        <dbReference type="ARBA" id="ARBA00022525"/>
    </source>
</evidence>
<name>A0A484BK13_DRONA</name>
<protein>
    <recommendedName>
        <fullName evidence="6">SCP domain-containing protein</fullName>
    </recommendedName>
</protein>
<evidence type="ECO:0000256" key="5">
    <source>
        <dbReference type="SAM" id="SignalP"/>
    </source>
</evidence>
<dbReference type="CDD" id="cd05380">
    <property type="entry name" value="CAP_euk"/>
    <property type="match status" value="1"/>
</dbReference>
<dbReference type="Pfam" id="PF00188">
    <property type="entry name" value="CAP"/>
    <property type="match status" value="1"/>
</dbReference>
<dbReference type="KEGG" id="dnv:108652404"/>
<keyword evidence="3" id="KW-0964">Secreted</keyword>
<evidence type="ECO:0000256" key="1">
    <source>
        <dbReference type="ARBA" id="ARBA00004613"/>
    </source>
</evidence>
<proteinExistence type="inferred from homology"/>
<feature type="chain" id="PRO_5019781558" description="SCP domain-containing protein" evidence="5">
    <location>
        <begin position="23"/>
        <end position="268"/>
    </location>
</feature>
<keyword evidence="8" id="KW-1185">Reference proteome</keyword>
<comment type="caution">
    <text evidence="7">The sequence shown here is derived from an EMBL/GenBank/DDBJ whole genome shotgun (WGS) entry which is preliminary data.</text>
</comment>
<dbReference type="InterPro" id="IPR035940">
    <property type="entry name" value="CAP_sf"/>
</dbReference>
<sequence>MPHYTKHLLAIVSLVMLQQIDCQDAAKNYCQPGLCPTLRRHIGCKNNGELSKTCPPTAKLLNITEYQAIILNQHNQARNLLASGKLEGLRAPERMATMQWNEELEMLATLNVRQCAKHYDACHNTLEFRNSGQNVALAVIDKTDVSNEQLINSTIDRWWDQYKNITQQRVDYFPKESKLSDPVRNFAVMARDNNTHVGCAAIRFSKGPVDNFLMACNYASNFMPEHAIYRVKSLNCQGGYDRVYPALCKAGELYREVEPLEPIMWGNK</sequence>
<dbReference type="PIRSF" id="PIRSF038921">
    <property type="entry name" value="P14a"/>
    <property type="match status" value="1"/>
</dbReference>
<dbReference type="Gene3D" id="3.40.33.10">
    <property type="entry name" value="CAP"/>
    <property type="match status" value="1"/>
</dbReference>
<gene>
    <name evidence="7" type="ORF">AWZ03_005096</name>
</gene>
<feature type="domain" description="SCP" evidence="6">
    <location>
        <begin position="65"/>
        <end position="224"/>
    </location>
</feature>
<evidence type="ECO:0000259" key="6">
    <source>
        <dbReference type="SMART" id="SM00198"/>
    </source>
</evidence>
<reference evidence="7 8" key="1">
    <citation type="journal article" date="2019" name="J. Hered.">
        <title>An Improved Genome Assembly for Drosophila navojoa, the Basal Species in the mojavensis Cluster.</title>
        <authorList>
            <person name="Vanderlinde T."/>
            <person name="Dupim E.G."/>
            <person name="Nazario-Yepiz N.O."/>
            <person name="Carvalho A.B."/>
        </authorList>
    </citation>
    <scope>NUCLEOTIDE SEQUENCE [LARGE SCALE GENOMIC DNA]</scope>
    <source>
        <strain evidence="7">Navoj_Jal97</strain>
        <tissue evidence="7">Whole organism</tissue>
    </source>
</reference>
<dbReference type="InterPro" id="IPR014044">
    <property type="entry name" value="CAP_dom"/>
</dbReference>
<evidence type="ECO:0000256" key="4">
    <source>
        <dbReference type="ARBA" id="ARBA00022729"/>
    </source>
</evidence>
<organism evidence="7 8">
    <name type="scientific">Drosophila navojoa</name>
    <name type="common">Fruit fly</name>
    <dbReference type="NCBI Taxonomy" id="7232"/>
    <lineage>
        <taxon>Eukaryota</taxon>
        <taxon>Metazoa</taxon>
        <taxon>Ecdysozoa</taxon>
        <taxon>Arthropoda</taxon>
        <taxon>Hexapoda</taxon>
        <taxon>Insecta</taxon>
        <taxon>Pterygota</taxon>
        <taxon>Neoptera</taxon>
        <taxon>Endopterygota</taxon>
        <taxon>Diptera</taxon>
        <taxon>Brachycera</taxon>
        <taxon>Muscomorpha</taxon>
        <taxon>Ephydroidea</taxon>
        <taxon>Drosophilidae</taxon>
        <taxon>Drosophila</taxon>
    </lineage>
</organism>
<accession>A0A484BK13</accession>
<dbReference type="Proteomes" id="UP000295192">
    <property type="component" value="Unassembled WGS sequence"/>
</dbReference>
<evidence type="ECO:0000313" key="7">
    <source>
        <dbReference type="EMBL" id="TDG48552.1"/>
    </source>
</evidence>
<comment type="similarity">
    <text evidence="2">Belongs to the CRISP family.</text>
</comment>
<keyword evidence="4 5" id="KW-0732">Signal</keyword>
<dbReference type="OrthoDB" id="414826at2759"/>
<dbReference type="SMART" id="SM00198">
    <property type="entry name" value="SCP"/>
    <property type="match status" value="1"/>
</dbReference>
<dbReference type="InterPro" id="IPR034763">
    <property type="entry name" value="P14a_insect"/>
</dbReference>
<evidence type="ECO:0000313" key="8">
    <source>
        <dbReference type="Proteomes" id="UP000295192"/>
    </source>
</evidence>
<evidence type="ECO:0000256" key="2">
    <source>
        <dbReference type="ARBA" id="ARBA00009923"/>
    </source>
</evidence>
<feature type="signal peptide" evidence="5">
    <location>
        <begin position="1"/>
        <end position="22"/>
    </location>
</feature>
<dbReference type="OMA" id="TLNVKQC"/>
<dbReference type="InterPro" id="IPR001283">
    <property type="entry name" value="CRISP-related"/>
</dbReference>
<dbReference type="PANTHER" id="PTHR10334">
    <property type="entry name" value="CYSTEINE-RICH SECRETORY PROTEIN-RELATED"/>
    <property type="match status" value="1"/>
</dbReference>
<dbReference type="SUPFAM" id="SSF55797">
    <property type="entry name" value="PR-1-like"/>
    <property type="match status" value="1"/>
</dbReference>
<dbReference type="STRING" id="7232.A0A484BK13"/>
<dbReference type="EMBL" id="LSRL02000032">
    <property type="protein sequence ID" value="TDG48552.1"/>
    <property type="molecule type" value="Genomic_DNA"/>
</dbReference>
<comment type="subcellular location">
    <subcellularLocation>
        <location evidence="1">Secreted</location>
    </subcellularLocation>
</comment>
<dbReference type="AlphaFoldDB" id="A0A484BK13"/>